<proteinExistence type="predicted"/>
<feature type="non-terminal residue" evidence="2">
    <location>
        <position position="1"/>
    </location>
</feature>
<protein>
    <submittedName>
        <fullName evidence="2">21469_t:CDS:1</fullName>
    </submittedName>
</protein>
<reference evidence="2 3" key="1">
    <citation type="submission" date="2021-06" db="EMBL/GenBank/DDBJ databases">
        <authorList>
            <person name="Kallberg Y."/>
            <person name="Tangrot J."/>
            <person name="Rosling A."/>
        </authorList>
    </citation>
    <scope>NUCLEOTIDE SEQUENCE [LARGE SCALE GENOMIC DNA]</scope>
    <source>
        <strain evidence="2 3">120-4 pot B 10/14</strain>
    </source>
</reference>
<sequence length="43" mass="4975">IVKSIEKMHKGKLETAKKNQLDALEKKRRLVRKKRGSSKRGAE</sequence>
<evidence type="ECO:0000313" key="3">
    <source>
        <dbReference type="Proteomes" id="UP000789901"/>
    </source>
</evidence>
<comment type="caution">
    <text evidence="2">The sequence shown here is derived from an EMBL/GenBank/DDBJ whole genome shotgun (WGS) entry which is preliminary data.</text>
</comment>
<dbReference type="EMBL" id="CAJVQB010048078">
    <property type="protein sequence ID" value="CAG8833809.1"/>
    <property type="molecule type" value="Genomic_DNA"/>
</dbReference>
<name>A0ABN7WJQ3_GIGMA</name>
<evidence type="ECO:0000313" key="2">
    <source>
        <dbReference type="EMBL" id="CAG8833809.1"/>
    </source>
</evidence>
<gene>
    <name evidence="2" type="ORF">GMARGA_LOCUS31738</name>
</gene>
<evidence type="ECO:0000256" key="1">
    <source>
        <dbReference type="SAM" id="MobiDB-lite"/>
    </source>
</evidence>
<organism evidence="2 3">
    <name type="scientific">Gigaspora margarita</name>
    <dbReference type="NCBI Taxonomy" id="4874"/>
    <lineage>
        <taxon>Eukaryota</taxon>
        <taxon>Fungi</taxon>
        <taxon>Fungi incertae sedis</taxon>
        <taxon>Mucoromycota</taxon>
        <taxon>Glomeromycotina</taxon>
        <taxon>Glomeromycetes</taxon>
        <taxon>Diversisporales</taxon>
        <taxon>Gigasporaceae</taxon>
        <taxon>Gigaspora</taxon>
    </lineage>
</organism>
<feature type="region of interest" description="Disordered" evidence="1">
    <location>
        <begin position="1"/>
        <end position="43"/>
    </location>
</feature>
<feature type="compositionally biased region" description="Basic and acidic residues" evidence="1">
    <location>
        <begin position="1"/>
        <end position="25"/>
    </location>
</feature>
<dbReference type="Proteomes" id="UP000789901">
    <property type="component" value="Unassembled WGS sequence"/>
</dbReference>
<keyword evidence="3" id="KW-1185">Reference proteome</keyword>
<accession>A0ABN7WJQ3</accession>
<feature type="compositionally biased region" description="Basic residues" evidence="1">
    <location>
        <begin position="26"/>
        <end position="43"/>
    </location>
</feature>